<comment type="subcellular location">
    <subcellularLocation>
        <location evidence="1">Endomembrane system</location>
        <topology evidence="1">Multi-pass membrane protein</topology>
    </subcellularLocation>
</comment>
<gene>
    <name evidence="11" type="ORF">AB675_2292</name>
</gene>
<dbReference type="InterPro" id="IPR004713">
    <property type="entry name" value="CaH_exchang"/>
</dbReference>
<feature type="transmembrane region" description="Helical" evidence="9">
    <location>
        <begin position="179"/>
        <end position="199"/>
    </location>
</feature>
<feature type="transmembrane region" description="Helical" evidence="9">
    <location>
        <begin position="420"/>
        <end position="438"/>
    </location>
</feature>
<evidence type="ECO:0000256" key="6">
    <source>
        <dbReference type="ARBA" id="ARBA00023065"/>
    </source>
</evidence>
<evidence type="ECO:0000256" key="3">
    <source>
        <dbReference type="ARBA" id="ARBA00022448"/>
    </source>
</evidence>
<evidence type="ECO:0000256" key="4">
    <source>
        <dbReference type="ARBA" id="ARBA00022692"/>
    </source>
</evidence>
<evidence type="ECO:0000313" key="12">
    <source>
        <dbReference type="Proteomes" id="UP000038010"/>
    </source>
</evidence>
<organism evidence="11 12">
    <name type="scientific">Cyphellophora attinorum</name>
    <dbReference type="NCBI Taxonomy" id="1664694"/>
    <lineage>
        <taxon>Eukaryota</taxon>
        <taxon>Fungi</taxon>
        <taxon>Dikarya</taxon>
        <taxon>Ascomycota</taxon>
        <taxon>Pezizomycotina</taxon>
        <taxon>Eurotiomycetes</taxon>
        <taxon>Chaetothyriomycetidae</taxon>
        <taxon>Chaetothyriales</taxon>
        <taxon>Cyphellophoraceae</taxon>
        <taxon>Cyphellophora</taxon>
    </lineage>
</organism>
<proteinExistence type="inferred from homology"/>
<dbReference type="Gene3D" id="1.20.1420.30">
    <property type="entry name" value="NCX, central ion-binding region"/>
    <property type="match status" value="2"/>
</dbReference>
<protein>
    <submittedName>
        <fullName evidence="11">Vacuolar cation/proton exchanger 2</fullName>
    </submittedName>
</protein>
<dbReference type="InterPro" id="IPR044880">
    <property type="entry name" value="NCX_ion-bd_dom_sf"/>
</dbReference>
<dbReference type="GO" id="GO:0006874">
    <property type="term" value="P:intracellular calcium ion homeostasis"/>
    <property type="evidence" value="ECO:0007669"/>
    <property type="project" value="TreeGrafter"/>
</dbReference>
<dbReference type="OrthoDB" id="1699231at2759"/>
<dbReference type="EMBL" id="LFJN01000002">
    <property type="protein sequence ID" value="KPI44880.1"/>
    <property type="molecule type" value="Genomic_DNA"/>
</dbReference>
<comment type="caution">
    <text evidence="11">The sequence shown here is derived from an EMBL/GenBank/DDBJ whole genome shotgun (WGS) entry which is preliminary data.</text>
</comment>
<reference evidence="11 12" key="1">
    <citation type="submission" date="2015-06" db="EMBL/GenBank/DDBJ databases">
        <title>Draft genome of the ant-associated black yeast Phialophora attae CBS 131958.</title>
        <authorList>
            <person name="Moreno L.F."/>
            <person name="Stielow B.J."/>
            <person name="de Hoog S."/>
            <person name="Vicente V.A."/>
            <person name="Weiss V.A."/>
            <person name="de Vries M."/>
            <person name="Cruz L.M."/>
            <person name="Souza E.M."/>
        </authorList>
    </citation>
    <scope>NUCLEOTIDE SEQUENCE [LARGE SCALE GENOMIC DNA]</scope>
    <source>
        <strain evidence="11 12">CBS 131958</strain>
    </source>
</reference>
<evidence type="ECO:0000256" key="9">
    <source>
        <dbReference type="SAM" id="Phobius"/>
    </source>
</evidence>
<keyword evidence="5 9" id="KW-1133">Transmembrane helix</keyword>
<keyword evidence="4 9" id="KW-0812">Transmembrane</keyword>
<dbReference type="PANTHER" id="PTHR31503">
    <property type="entry name" value="VACUOLAR CALCIUM ION TRANSPORTER"/>
    <property type="match status" value="1"/>
</dbReference>
<keyword evidence="12" id="KW-1185">Reference proteome</keyword>
<dbReference type="PANTHER" id="PTHR31503:SF14">
    <property type="entry name" value="VACUOLAR CALCIUM ION TRANSPORTER"/>
    <property type="match status" value="1"/>
</dbReference>
<dbReference type="AlphaFoldDB" id="A0A0N1P242"/>
<dbReference type="InterPro" id="IPR004837">
    <property type="entry name" value="NaCa_Exmemb"/>
</dbReference>
<feature type="transmembrane region" description="Helical" evidence="9">
    <location>
        <begin position="262"/>
        <end position="282"/>
    </location>
</feature>
<evidence type="ECO:0000259" key="10">
    <source>
        <dbReference type="Pfam" id="PF01699"/>
    </source>
</evidence>
<feature type="compositionally biased region" description="Low complexity" evidence="8">
    <location>
        <begin position="11"/>
        <end position="20"/>
    </location>
</feature>
<feature type="transmembrane region" description="Helical" evidence="9">
    <location>
        <begin position="444"/>
        <end position="464"/>
    </location>
</feature>
<evidence type="ECO:0000313" key="11">
    <source>
        <dbReference type="EMBL" id="KPI44880.1"/>
    </source>
</evidence>
<feature type="transmembrane region" description="Helical" evidence="9">
    <location>
        <begin position="137"/>
        <end position="159"/>
    </location>
</feature>
<feature type="transmembrane region" description="Helical" evidence="9">
    <location>
        <begin position="78"/>
        <end position="100"/>
    </location>
</feature>
<dbReference type="Proteomes" id="UP000038010">
    <property type="component" value="Unassembled WGS sequence"/>
</dbReference>
<evidence type="ECO:0000256" key="1">
    <source>
        <dbReference type="ARBA" id="ARBA00004127"/>
    </source>
</evidence>
<dbReference type="VEuPathDB" id="FungiDB:AB675_2292"/>
<feature type="transmembrane region" description="Helical" evidence="9">
    <location>
        <begin position="319"/>
        <end position="338"/>
    </location>
</feature>
<keyword evidence="3" id="KW-0813">Transport</keyword>
<evidence type="ECO:0000256" key="2">
    <source>
        <dbReference type="ARBA" id="ARBA00008170"/>
    </source>
</evidence>
<name>A0A0N1P242_9EURO</name>
<evidence type="ECO:0000256" key="8">
    <source>
        <dbReference type="SAM" id="MobiDB-lite"/>
    </source>
</evidence>
<dbReference type="STRING" id="1664694.A0A0N1P242"/>
<evidence type="ECO:0000256" key="5">
    <source>
        <dbReference type="ARBA" id="ARBA00022989"/>
    </source>
</evidence>
<dbReference type="GO" id="GO:0012505">
    <property type="term" value="C:endomembrane system"/>
    <property type="evidence" value="ECO:0007669"/>
    <property type="project" value="UniProtKB-SubCell"/>
</dbReference>
<keyword evidence="6" id="KW-0406">Ion transport</keyword>
<feature type="domain" description="Sodium/calcium exchanger membrane region" evidence="10">
    <location>
        <begin position="321"/>
        <end position="461"/>
    </location>
</feature>
<dbReference type="RefSeq" id="XP_018004843.1">
    <property type="nucleotide sequence ID" value="XM_018142251.1"/>
</dbReference>
<feature type="region of interest" description="Disordered" evidence="8">
    <location>
        <begin position="11"/>
        <end position="62"/>
    </location>
</feature>
<dbReference type="GO" id="GO:0000329">
    <property type="term" value="C:fungal-type vacuole membrane"/>
    <property type="evidence" value="ECO:0007669"/>
    <property type="project" value="TreeGrafter"/>
</dbReference>
<dbReference type="GO" id="GO:0015369">
    <property type="term" value="F:calcium:proton antiporter activity"/>
    <property type="evidence" value="ECO:0007669"/>
    <property type="project" value="TreeGrafter"/>
</dbReference>
<feature type="transmembrane region" description="Helical" evidence="9">
    <location>
        <begin position="106"/>
        <end position="125"/>
    </location>
</feature>
<accession>A0A0N1P242</accession>
<comment type="similarity">
    <text evidence="2">Belongs to the Ca(2+):cation antiporter (CaCA) (TC 2.A.19) family.</text>
</comment>
<evidence type="ECO:0000256" key="7">
    <source>
        <dbReference type="ARBA" id="ARBA00023136"/>
    </source>
</evidence>
<feature type="transmembrane region" description="Helical" evidence="9">
    <location>
        <begin position="220"/>
        <end position="242"/>
    </location>
</feature>
<dbReference type="GeneID" id="28734131"/>
<sequence>MNGAYANGNANGYNGHVNGNMPQVGLQSEKADPNGTNGHSYLPTHHNKKTRGIQAEGESGRRGVHPGKFFKINFRSGSTLSACTNVLWPFVPAAIVLHFVAGDHHAWTFATAYVGMVPAAALLGFAGQEFARKLPTVAGVVIESLFGSIVEIILFMVLIARTDPNAMPGEGNLEGVLQAAILGSILANLLLCLGCVFIAGGIRHKSQKFSPVISEVGSGVMLVAGFALFIPSAFYSALRGALTQGSEGEEGYTIEKLTHDTLGISHGVAIILMIGFVVYLVYNTASHDNFLGEVLKADEENDRDRHKDLRKEKLTMTECIIAIAISLTFVALLAVFLVEEIEYLVHDRHVPDNFLGLILVPLVEKLAEHLTAIDEAWDNQMNFAIFHCVSSSVQTALFNAPLVVIVGWGLGKGFDLNFEIFMAVLMLLSIIAVGQFLRDGESNWLEGALLVMVYITIALCAWYYPNADITSSNGVTSTVESGAAHAARMLLKP</sequence>
<keyword evidence="7 9" id="KW-0472">Membrane</keyword>
<feature type="domain" description="Sodium/calcium exchanger membrane region" evidence="10">
    <location>
        <begin position="105"/>
        <end position="284"/>
    </location>
</feature>
<dbReference type="Pfam" id="PF01699">
    <property type="entry name" value="Na_Ca_ex"/>
    <property type="match status" value="2"/>
</dbReference>